<dbReference type="Pfam" id="PF01343">
    <property type="entry name" value="Peptidase_S49"/>
    <property type="match status" value="2"/>
</dbReference>
<dbReference type="InterPro" id="IPR004634">
    <property type="entry name" value="Pept_S49_pIV"/>
</dbReference>
<dbReference type="CDD" id="cd07023">
    <property type="entry name" value="S49_Sppa_N_C"/>
    <property type="match status" value="1"/>
</dbReference>
<name>A0A915XKQ4_9BACT</name>
<dbReference type="EMBL" id="AP024233">
    <property type="protein sequence ID" value="BCO09553.1"/>
    <property type="molecule type" value="Genomic_DNA"/>
</dbReference>
<dbReference type="InterPro" id="IPR047217">
    <property type="entry name" value="S49_SppA_67K_type_N"/>
</dbReference>
<comment type="subcellular location">
    <subcellularLocation>
        <location evidence="1">Membrane</location>
    </subcellularLocation>
</comment>
<keyword evidence="8" id="KW-0812">Transmembrane</keyword>
<dbReference type="Gene3D" id="6.20.330.10">
    <property type="match status" value="1"/>
</dbReference>
<evidence type="ECO:0000259" key="9">
    <source>
        <dbReference type="Pfam" id="PF01343"/>
    </source>
</evidence>
<evidence type="ECO:0000256" key="8">
    <source>
        <dbReference type="SAM" id="Phobius"/>
    </source>
</evidence>
<evidence type="ECO:0000313" key="11">
    <source>
        <dbReference type="Proteomes" id="UP001063350"/>
    </source>
</evidence>
<feature type="active site" description="Nucleophile" evidence="7">
    <location>
        <position position="410"/>
    </location>
</feature>
<feature type="domain" description="Peptidase S49" evidence="9">
    <location>
        <begin position="136"/>
        <end position="293"/>
    </location>
</feature>
<evidence type="ECO:0000256" key="7">
    <source>
        <dbReference type="PIRSR" id="PIRSR001217-1"/>
    </source>
</evidence>
<dbReference type="SUPFAM" id="SSF52096">
    <property type="entry name" value="ClpP/crotonase"/>
    <property type="match status" value="2"/>
</dbReference>
<evidence type="ECO:0000256" key="6">
    <source>
        <dbReference type="ARBA" id="ARBA00023136"/>
    </source>
</evidence>
<reference evidence="10" key="1">
    <citation type="submission" date="2020-12" db="EMBL/GenBank/DDBJ databases">
        <title>Desulfobium dissulfuricans gen. nov., sp. nov., a novel mesophilic, sulfate-reducing bacterium isolated from a deep-sea hydrothermal vent.</title>
        <authorList>
            <person name="Hashimoto Y."/>
            <person name="Tame A."/>
            <person name="Sawayama S."/>
            <person name="Miyazaki J."/>
            <person name="Takai K."/>
            <person name="Nakagawa S."/>
        </authorList>
    </citation>
    <scope>NUCLEOTIDE SEQUENCE</scope>
    <source>
        <strain evidence="10">GF1</strain>
    </source>
</reference>
<keyword evidence="11" id="KW-1185">Reference proteome</keyword>
<proteinExistence type="inferred from homology"/>
<dbReference type="NCBIfam" id="TIGR00705">
    <property type="entry name" value="SppA_67K"/>
    <property type="match status" value="1"/>
</dbReference>
<evidence type="ECO:0000256" key="1">
    <source>
        <dbReference type="ARBA" id="ARBA00004370"/>
    </source>
</evidence>
<keyword evidence="6 8" id="KW-0472">Membrane</keyword>
<feature type="transmembrane region" description="Helical" evidence="8">
    <location>
        <begin position="21"/>
        <end position="44"/>
    </location>
</feature>
<dbReference type="GO" id="GO:0008236">
    <property type="term" value="F:serine-type peptidase activity"/>
    <property type="evidence" value="ECO:0007669"/>
    <property type="project" value="UniProtKB-KW"/>
</dbReference>
<organism evidence="10 11">
    <name type="scientific">Desulfolithobacter dissulfuricans</name>
    <dbReference type="NCBI Taxonomy" id="2795293"/>
    <lineage>
        <taxon>Bacteria</taxon>
        <taxon>Pseudomonadati</taxon>
        <taxon>Thermodesulfobacteriota</taxon>
        <taxon>Desulfobulbia</taxon>
        <taxon>Desulfobulbales</taxon>
        <taxon>Desulfobulbaceae</taxon>
        <taxon>Desulfolithobacter</taxon>
    </lineage>
</organism>
<feature type="active site" description="Proton donor/acceptor" evidence="7">
    <location>
        <position position="204"/>
    </location>
</feature>
<gene>
    <name evidence="10" type="ORF">GF1_19290</name>
</gene>
<sequence>MKKFFILIAVFFRWIWKVLTTGLTVLGSLLTLGLVFLLISALFYHPVSEVPVDAALIVRPEGKIVEKKSLIDPLGRIFGLMVDGPMQGETLLQDILDTINSAAIDDRIQAMVLDTSALEQASFNQLRTIGLAIERFRDTGKIVIARGPSYSQAQYYLASWADEVYLNPMGSVELRGFGVFRLYMRDLLDRLRVSLHIFKVGSYKSAVEPFIRNDMSPEAREANRFWLANIWNQFTSDIASHRKFGPVHLDDIVNHLPDYLQSAGGDSAKMAVDTGLVDGLKTEEELEQYLRDLVGPAEDGSGFRRISFREYLSTLAPSYTRAESDQDRIALIIAQGSIVYGNGTPDQISADDLIAQIRSAHRDRSVRALVLRIDSGGGSAFASELIRQELQRFQDTGRPLVVSMGSMAASGAYWLAAGADHIVASPVTLTGSIGVFGAMATLENSLERIGVHSDGTGTTRLAGGANLVRPLAPEVARSIQLGVEHTYSRFLDIVGQGRGMEPDEVEKIAEGRVWDGKTALELNLVDSLGTLSDAMDQAARLAELTEYSGVYVQPPGTSLQRLLQRFGRQTSLLGSAAAIFPTSTGETRSARSHMELLLNRKDPRAIYALCLVPGQELMN</sequence>
<keyword evidence="5" id="KW-0720">Serine protease</keyword>
<protein>
    <submittedName>
        <fullName evidence="10">Protease 4</fullName>
    </submittedName>
</protein>
<accession>A0A915XKQ4</accession>
<feature type="domain" description="Peptidase S49" evidence="9">
    <location>
        <begin position="393"/>
        <end position="544"/>
    </location>
</feature>
<dbReference type="InterPro" id="IPR004635">
    <property type="entry name" value="Pept_S49_SppA"/>
</dbReference>
<dbReference type="InterPro" id="IPR002142">
    <property type="entry name" value="Peptidase_S49"/>
</dbReference>
<dbReference type="GO" id="GO:0016020">
    <property type="term" value="C:membrane"/>
    <property type="evidence" value="ECO:0007669"/>
    <property type="project" value="UniProtKB-SubCell"/>
</dbReference>
<evidence type="ECO:0000256" key="2">
    <source>
        <dbReference type="ARBA" id="ARBA00008683"/>
    </source>
</evidence>
<dbReference type="AlphaFoldDB" id="A0A915XKQ4"/>
<keyword evidence="3 10" id="KW-0645">Protease</keyword>
<dbReference type="PANTHER" id="PTHR33209:SF1">
    <property type="entry name" value="PEPTIDASE S49 DOMAIN-CONTAINING PROTEIN"/>
    <property type="match status" value="1"/>
</dbReference>
<keyword evidence="4" id="KW-0378">Hydrolase</keyword>
<dbReference type="RefSeq" id="WP_267926300.1">
    <property type="nucleotide sequence ID" value="NZ_AP024233.1"/>
</dbReference>
<evidence type="ECO:0000256" key="4">
    <source>
        <dbReference type="ARBA" id="ARBA00022801"/>
    </source>
</evidence>
<dbReference type="KEGG" id="ddu:GF1_19290"/>
<dbReference type="NCBIfam" id="TIGR00706">
    <property type="entry name" value="SppA_dom"/>
    <property type="match status" value="1"/>
</dbReference>
<dbReference type="InterPro" id="IPR029045">
    <property type="entry name" value="ClpP/crotonase-like_dom_sf"/>
</dbReference>
<dbReference type="PANTHER" id="PTHR33209">
    <property type="entry name" value="PROTEASE 4"/>
    <property type="match status" value="1"/>
</dbReference>
<dbReference type="Gene3D" id="3.90.226.10">
    <property type="entry name" value="2-enoyl-CoA Hydratase, Chain A, domain 1"/>
    <property type="match status" value="3"/>
</dbReference>
<dbReference type="CDD" id="cd07018">
    <property type="entry name" value="S49_SppA_67K_type"/>
    <property type="match status" value="1"/>
</dbReference>
<keyword evidence="8" id="KW-1133">Transmembrane helix</keyword>
<comment type="similarity">
    <text evidence="2">Belongs to the peptidase S49 family.</text>
</comment>
<evidence type="ECO:0000256" key="3">
    <source>
        <dbReference type="ARBA" id="ARBA00022670"/>
    </source>
</evidence>
<evidence type="ECO:0000256" key="5">
    <source>
        <dbReference type="ARBA" id="ARBA00022825"/>
    </source>
</evidence>
<dbReference type="PIRSF" id="PIRSF001217">
    <property type="entry name" value="Protease_4_SppA"/>
    <property type="match status" value="1"/>
</dbReference>
<dbReference type="Proteomes" id="UP001063350">
    <property type="component" value="Chromosome"/>
</dbReference>
<dbReference type="GO" id="GO:0006465">
    <property type="term" value="P:signal peptide processing"/>
    <property type="evidence" value="ECO:0007669"/>
    <property type="project" value="InterPro"/>
</dbReference>
<dbReference type="InterPro" id="IPR047272">
    <property type="entry name" value="S49_SppA_C"/>
</dbReference>
<evidence type="ECO:0000313" key="10">
    <source>
        <dbReference type="EMBL" id="BCO09553.1"/>
    </source>
</evidence>